<comment type="caution">
    <text evidence="3">The sequence shown here is derived from an EMBL/GenBank/DDBJ whole genome shotgun (WGS) entry which is preliminary data.</text>
</comment>
<organism evidence="3 4">
    <name type="scientific">Rhizoctonia solani</name>
    <dbReference type="NCBI Taxonomy" id="456999"/>
    <lineage>
        <taxon>Eukaryota</taxon>
        <taxon>Fungi</taxon>
        <taxon>Dikarya</taxon>
        <taxon>Basidiomycota</taxon>
        <taxon>Agaricomycotina</taxon>
        <taxon>Agaricomycetes</taxon>
        <taxon>Cantharellales</taxon>
        <taxon>Ceratobasidiaceae</taxon>
        <taxon>Rhizoctonia</taxon>
    </lineage>
</organism>
<evidence type="ECO:0000313" key="4">
    <source>
        <dbReference type="Proteomes" id="UP000663850"/>
    </source>
</evidence>
<sequence>MNIACIKVGLLPMHNLEQMSFAYQVYSESKERDELATSGEESEQSTSANFVDGSHTHSDIIVKFTSDPKDIDPRSFKRAFCTPIVITFLGVWDTVGSVGAFKRKTLPYIEYNPSVKYFRQALALDENRGNFIPSVWDHSKTIRGQSVLEVWFKGGHVDIGGGADPAEDFIPDDVAPREPIPRLSNIALRWMIRQCHTPGVQILFDPKTMRHYRKHGILAKRELEGDDETFQKAIADLDERDVVQEPFIMQDEWSMTGWGWYILDKLPLPKPSQEATSGSQPTTAWMPNNGAARIVNFLVGGHIRLHASVCTHLQKFATKGGKKGKGYLPAAEWHGWKENEWPTIEGGDMYSIMSPQDRISAPVRDALIMSWKPKPEAKGVVGTVTNAAKTVGSTLKNAASKFGRLFGIGKSSDKS</sequence>
<name>A0A8H3CBX3_9AGAM</name>
<dbReference type="InterPro" id="IPR018712">
    <property type="entry name" value="Tle1-like_cat"/>
</dbReference>
<proteinExistence type="predicted"/>
<dbReference type="AlphaFoldDB" id="A0A8H3CBX3"/>
<accession>A0A8H3CBX3</accession>
<evidence type="ECO:0000313" key="3">
    <source>
        <dbReference type="EMBL" id="CAE6480571.1"/>
    </source>
</evidence>
<evidence type="ECO:0000259" key="2">
    <source>
        <dbReference type="Pfam" id="PF09994"/>
    </source>
</evidence>
<protein>
    <recommendedName>
        <fullName evidence="2">T6SS Phospholipase effector Tle1-like catalytic domain-containing protein</fullName>
    </recommendedName>
</protein>
<dbReference type="PANTHER" id="PTHR33840">
    <property type="match status" value="1"/>
</dbReference>
<dbReference type="PANTHER" id="PTHR33840:SF1">
    <property type="entry name" value="TLE1 PHOSPHOLIPASE DOMAIN-CONTAINING PROTEIN"/>
    <property type="match status" value="1"/>
</dbReference>
<dbReference type="Proteomes" id="UP000663850">
    <property type="component" value="Unassembled WGS sequence"/>
</dbReference>
<feature type="domain" description="T6SS Phospholipase effector Tle1-like catalytic" evidence="2">
    <location>
        <begin position="7"/>
        <end position="194"/>
    </location>
</feature>
<evidence type="ECO:0000256" key="1">
    <source>
        <dbReference type="SAM" id="MobiDB-lite"/>
    </source>
</evidence>
<reference evidence="3" key="1">
    <citation type="submission" date="2021-01" db="EMBL/GenBank/DDBJ databases">
        <authorList>
            <person name="Kaushik A."/>
        </authorList>
    </citation>
    <scope>NUCLEOTIDE SEQUENCE</scope>
    <source>
        <strain evidence="3">Type strain: AG8-Rh-89/</strain>
    </source>
</reference>
<gene>
    <name evidence="3" type="ORF">RDB_LOCUS74493</name>
</gene>
<dbReference type="Pfam" id="PF09994">
    <property type="entry name" value="T6SS_Tle1-like_cat"/>
    <property type="match status" value="1"/>
</dbReference>
<dbReference type="EMBL" id="CAJMWZ010003883">
    <property type="protein sequence ID" value="CAE6480571.1"/>
    <property type="molecule type" value="Genomic_DNA"/>
</dbReference>
<feature type="region of interest" description="Disordered" evidence="1">
    <location>
        <begin position="33"/>
        <end position="53"/>
    </location>
</feature>